<name>A0A0J9S213_PLAVI</name>
<sequence length="371" mass="44749">MSQPEYDIFEDVLDINETLMHAFGSAKKNETTSSLCSRIDINDGYKNQVIDVCNEFVYLFKQLKQHYQTPSNTTPTKKYPEFINFWLQLNLLRRNIPDNYKSKLLEHLKANRKEFEAEIILKDKLIFIEQISFIGMRILYNLYKNYYGTLNEYEYNCTDFFKKFKKSYDKCLRRCYAEGDSKLCDVLQKFRNLYNKERFPRINNCNKNLCPLLPELTKYRPIKLTDSEDSNIGYQLYKELIELIWFQYNMPFQYDGEMKKYYMMSILQQFLQYCYENQKNEKLSLFMKEFIVQYYNNNKGEYDKIFSECKTNGNGKKHCQLYEACEKKFTNDLSTIKADTKKFITQQEEYINSLSALELWIFKAKSMFQDF</sequence>
<evidence type="ECO:0000313" key="1">
    <source>
        <dbReference type="EMBL" id="KMZ76779.1"/>
    </source>
</evidence>
<dbReference type="EMBL" id="KQ234619">
    <property type="protein sequence ID" value="KMZ76779.1"/>
    <property type="molecule type" value="Genomic_DNA"/>
</dbReference>
<evidence type="ECO:0000313" key="2">
    <source>
        <dbReference type="Proteomes" id="UP000053562"/>
    </source>
</evidence>
<reference evidence="1 2" key="1">
    <citation type="submission" date="2011-08" db="EMBL/GenBank/DDBJ databases">
        <title>The Genome Sequence of Plasmodium vivax India VII.</title>
        <authorList>
            <consortium name="The Broad Institute Genome Sequencing Platform"/>
            <consortium name="The Broad Institute Genome Sequencing Center for Infectious Disease"/>
            <person name="Neafsey D."/>
            <person name="Carlton J."/>
            <person name="Barnwell J."/>
            <person name="Collins W."/>
            <person name="Escalante A."/>
            <person name="Mullikin J."/>
            <person name="Saul A."/>
            <person name="Guigo R."/>
            <person name="Camara F."/>
            <person name="Young S.K."/>
            <person name="Zeng Q."/>
            <person name="Gargeya S."/>
            <person name="Fitzgerald M."/>
            <person name="Haas B."/>
            <person name="Abouelleil A."/>
            <person name="Alvarado L."/>
            <person name="Arachchi H.M."/>
            <person name="Berlin A."/>
            <person name="Brown A."/>
            <person name="Chapman S.B."/>
            <person name="Chen Z."/>
            <person name="Dunbar C."/>
            <person name="Freedman E."/>
            <person name="Gearin G."/>
            <person name="Gellesch M."/>
            <person name="Goldberg J."/>
            <person name="Griggs A."/>
            <person name="Gujja S."/>
            <person name="Heiman D."/>
            <person name="Howarth C."/>
            <person name="Larson L."/>
            <person name="Lui A."/>
            <person name="MacDonald P.J.P."/>
            <person name="Montmayeur A."/>
            <person name="Murphy C."/>
            <person name="Neiman D."/>
            <person name="Pearson M."/>
            <person name="Priest M."/>
            <person name="Roberts A."/>
            <person name="Saif S."/>
            <person name="Shea T."/>
            <person name="Shenoy N."/>
            <person name="Sisk P."/>
            <person name="Stolte C."/>
            <person name="Sykes S."/>
            <person name="Wortman J."/>
            <person name="Nusbaum C."/>
            <person name="Birren B."/>
        </authorList>
    </citation>
    <scope>NUCLEOTIDE SEQUENCE [LARGE SCALE GENOMIC DNA]</scope>
    <source>
        <strain evidence="1 2">India VII</strain>
    </source>
</reference>
<organism evidence="1 2">
    <name type="scientific">Plasmodium vivax India VII</name>
    <dbReference type="NCBI Taxonomy" id="1077284"/>
    <lineage>
        <taxon>Eukaryota</taxon>
        <taxon>Sar</taxon>
        <taxon>Alveolata</taxon>
        <taxon>Apicomplexa</taxon>
        <taxon>Aconoidasida</taxon>
        <taxon>Haemosporida</taxon>
        <taxon>Plasmodiidae</taxon>
        <taxon>Plasmodium</taxon>
        <taxon>Plasmodium (Plasmodium)</taxon>
    </lineage>
</organism>
<feature type="non-terminal residue" evidence="1">
    <location>
        <position position="371"/>
    </location>
</feature>
<dbReference type="Proteomes" id="UP000053562">
    <property type="component" value="Unassembled WGS sequence"/>
</dbReference>
<proteinExistence type="predicted"/>
<dbReference type="AlphaFoldDB" id="A0A0J9S213"/>
<accession>A0A0J9S213</accession>
<evidence type="ECO:0008006" key="3">
    <source>
        <dbReference type="Google" id="ProtNLM"/>
    </source>
</evidence>
<gene>
    <name evidence="1" type="ORF">PVIIG_05891</name>
</gene>
<protein>
    <recommendedName>
        <fullName evidence="3">PIR Superfamily Protein</fullName>
    </recommendedName>
</protein>